<organism evidence="2 3">
    <name type="scientific">Calocera cornea HHB12733</name>
    <dbReference type="NCBI Taxonomy" id="1353952"/>
    <lineage>
        <taxon>Eukaryota</taxon>
        <taxon>Fungi</taxon>
        <taxon>Dikarya</taxon>
        <taxon>Basidiomycota</taxon>
        <taxon>Agaricomycotina</taxon>
        <taxon>Dacrymycetes</taxon>
        <taxon>Dacrymycetales</taxon>
        <taxon>Dacrymycetaceae</taxon>
        <taxon>Calocera</taxon>
    </lineage>
</organism>
<sequence length="101" mass="11056">MSELKSYLCYAPYFPDAIPRRELAGPAHKSLVAERAAAGIMTLGGALLDEQGNVIGNCLAVRAPSLAEAKKLFEADPYYQSGVWDPSQMRVTEWRQAKLGQ</sequence>
<dbReference type="PANTHER" id="PTHR33606:SF3">
    <property type="entry name" value="PROTEIN YCII"/>
    <property type="match status" value="1"/>
</dbReference>
<dbReference type="InterPro" id="IPR011008">
    <property type="entry name" value="Dimeric_a/b-barrel"/>
</dbReference>
<dbReference type="AlphaFoldDB" id="A0A165EUV1"/>
<dbReference type="Pfam" id="PF03795">
    <property type="entry name" value="YCII"/>
    <property type="match status" value="1"/>
</dbReference>
<dbReference type="Proteomes" id="UP000076842">
    <property type="component" value="Unassembled WGS sequence"/>
</dbReference>
<evidence type="ECO:0000259" key="1">
    <source>
        <dbReference type="Pfam" id="PF03795"/>
    </source>
</evidence>
<dbReference type="EMBL" id="KV423992">
    <property type="protein sequence ID" value="KZT55568.1"/>
    <property type="molecule type" value="Genomic_DNA"/>
</dbReference>
<dbReference type="InterPro" id="IPR005545">
    <property type="entry name" value="YCII"/>
</dbReference>
<reference evidence="2 3" key="1">
    <citation type="journal article" date="2016" name="Mol. Biol. Evol.">
        <title>Comparative Genomics of Early-Diverging Mushroom-Forming Fungi Provides Insights into the Origins of Lignocellulose Decay Capabilities.</title>
        <authorList>
            <person name="Nagy L.G."/>
            <person name="Riley R."/>
            <person name="Tritt A."/>
            <person name="Adam C."/>
            <person name="Daum C."/>
            <person name="Floudas D."/>
            <person name="Sun H."/>
            <person name="Yadav J.S."/>
            <person name="Pangilinan J."/>
            <person name="Larsson K.H."/>
            <person name="Matsuura K."/>
            <person name="Barry K."/>
            <person name="Labutti K."/>
            <person name="Kuo R."/>
            <person name="Ohm R.A."/>
            <person name="Bhattacharya S.S."/>
            <person name="Shirouzu T."/>
            <person name="Yoshinaga Y."/>
            <person name="Martin F.M."/>
            <person name="Grigoriev I.V."/>
            <person name="Hibbett D.S."/>
        </authorList>
    </citation>
    <scope>NUCLEOTIDE SEQUENCE [LARGE SCALE GENOMIC DNA]</scope>
    <source>
        <strain evidence="2 3">HHB12733</strain>
    </source>
</reference>
<gene>
    <name evidence="2" type="ORF">CALCODRAFT_518670</name>
</gene>
<evidence type="ECO:0000313" key="3">
    <source>
        <dbReference type="Proteomes" id="UP000076842"/>
    </source>
</evidence>
<dbReference type="OrthoDB" id="5519740at2759"/>
<evidence type="ECO:0000313" key="2">
    <source>
        <dbReference type="EMBL" id="KZT55568.1"/>
    </source>
</evidence>
<accession>A0A165EUV1</accession>
<name>A0A165EUV1_9BASI</name>
<protein>
    <recommendedName>
        <fullName evidence="1">YCII-related domain-containing protein</fullName>
    </recommendedName>
</protein>
<keyword evidence="3" id="KW-1185">Reference proteome</keyword>
<dbReference type="PANTHER" id="PTHR33606">
    <property type="entry name" value="PROTEIN YCII"/>
    <property type="match status" value="1"/>
</dbReference>
<dbReference type="Gene3D" id="3.30.70.1060">
    <property type="entry name" value="Dimeric alpha+beta barrel"/>
    <property type="match status" value="1"/>
</dbReference>
<dbReference type="SUPFAM" id="SSF54909">
    <property type="entry name" value="Dimeric alpha+beta barrel"/>
    <property type="match status" value="1"/>
</dbReference>
<proteinExistence type="predicted"/>
<dbReference type="InterPro" id="IPR051807">
    <property type="entry name" value="Sec-metab_biosynth-assoc"/>
</dbReference>
<feature type="domain" description="YCII-related" evidence="1">
    <location>
        <begin position="7"/>
        <end position="94"/>
    </location>
</feature>
<dbReference type="InParanoid" id="A0A165EUV1"/>